<gene>
    <name evidence="1" type="ORF">HZ995_11165</name>
</gene>
<accession>A0A975EMZ9</accession>
<proteinExistence type="predicted"/>
<dbReference type="RefSeq" id="WP_209355729.1">
    <property type="nucleotide sequence ID" value="NZ_CP060010.1"/>
</dbReference>
<evidence type="ECO:0000313" key="1">
    <source>
        <dbReference type="EMBL" id="QTN35043.1"/>
    </source>
</evidence>
<name>A0A975EMZ9_9RHOB</name>
<sequence length="63" mass="7342">MERKPATILEIVEREQRHSLSDREWKHRLRGYGYSIKSREDGQFVTSLLGGEEICKLPQELAA</sequence>
<dbReference type="Proteomes" id="UP000665026">
    <property type="component" value="Chromosome"/>
</dbReference>
<protein>
    <submittedName>
        <fullName evidence="1">Uncharacterized protein</fullName>
    </submittedName>
</protein>
<dbReference type="KEGG" id="cact:HZ995_11165"/>
<evidence type="ECO:0000313" key="2">
    <source>
        <dbReference type="Proteomes" id="UP000665026"/>
    </source>
</evidence>
<reference evidence="1" key="1">
    <citation type="submission" date="2020-07" db="EMBL/GenBank/DDBJ databases">
        <title>Genome sequences of bacteria associated with the marine, planktonic diatom Thalassiosira profunda strain ECT2AJA-044.</title>
        <authorList>
            <person name="Gargas C.B."/>
            <person name="Roberts W.R."/>
            <person name="Alverson A.J."/>
        </authorList>
    </citation>
    <scope>NUCLEOTIDE SEQUENCE</scope>
    <source>
        <strain evidence="1">ECT2AJA-044</strain>
    </source>
</reference>
<dbReference type="EMBL" id="CP060010">
    <property type="protein sequence ID" value="QTN35043.1"/>
    <property type="molecule type" value="Genomic_DNA"/>
</dbReference>
<dbReference type="AlphaFoldDB" id="A0A975EMZ9"/>
<organism evidence="1 2">
    <name type="scientific">Cognatishimia activa</name>
    <dbReference type="NCBI Taxonomy" id="1715691"/>
    <lineage>
        <taxon>Bacteria</taxon>
        <taxon>Pseudomonadati</taxon>
        <taxon>Pseudomonadota</taxon>
        <taxon>Alphaproteobacteria</taxon>
        <taxon>Rhodobacterales</taxon>
        <taxon>Paracoccaceae</taxon>
        <taxon>Cognatishimia</taxon>
    </lineage>
</organism>